<proteinExistence type="inferred from homology"/>
<evidence type="ECO:0000313" key="7">
    <source>
        <dbReference type="Proteomes" id="UP000324897"/>
    </source>
</evidence>
<dbReference type="InterPro" id="IPR016159">
    <property type="entry name" value="Cullin_repeat-like_dom_sf"/>
</dbReference>
<dbReference type="AlphaFoldDB" id="A0A5J9TMG5"/>
<feature type="region of interest" description="Disordered" evidence="4">
    <location>
        <begin position="16"/>
        <end position="58"/>
    </location>
</feature>
<comment type="similarity">
    <text evidence="1 3">Belongs to the EXO70 family.</text>
</comment>
<dbReference type="Proteomes" id="UP000324897">
    <property type="component" value="Chromosome 3"/>
</dbReference>
<dbReference type="PANTHER" id="PTHR12542:SF117">
    <property type="entry name" value="EXOCYST SUBUNIT EXO70 FAMILY PROTEIN"/>
    <property type="match status" value="1"/>
</dbReference>
<dbReference type="InterPro" id="IPR046364">
    <property type="entry name" value="Exo70_C"/>
</dbReference>
<protein>
    <recommendedName>
        <fullName evidence="3">Exocyst subunit Exo70 family protein</fullName>
    </recommendedName>
</protein>
<keyword evidence="7" id="KW-1185">Reference proteome</keyword>
<evidence type="ECO:0000256" key="4">
    <source>
        <dbReference type="SAM" id="MobiDB-lite"/>
    </source>
</evidence>
<keyword evidence="2 3" id="KW-0813">Transport</keyword>
<comment type="function">
    <text evidence="3">Component of the exocyst complex.</text>
</comment>
<evidence type="ECO:0000313" key="6">
    <source>
        <dbReference type="EMBL" id="TVU12522.1"/>
    </source>
</evidence>
<keyword evidence="3" id="KW-0268">Exocytosis</keyword>
<name>A0A5J9TMG5_9POAL</name>
<dbReference type="Gene3D" id="1.20.1280.170">
    <property type="entry name" value="Exocyst complex component Exo70"/>
    <property type="match status" value="1"/>
</dbReference>
<comment type="caution">
    <text evidence="6">The sequence shown here is derived from an EMBL/GenBank/DDBJ whole genome shotgun (WGS) entry which is preliminary data.</text>
</comment>
<dbReference type="EMBL" id="RWGY01000039">
    <property type="protein sequence ID" value="TVU12522.1"/>
    <property type="molecule type" value="Genomic_DNA"/>
</dbReference>
<feature type="non-terminal residue" evidence="6">
    <location>
        <position position="1"/>
    </location>
</feature>
<dbReference type="GO" id="GO:0000145">
    <property type="term" value="C:exocyst"/>
    <property type="evidence" value="ECO:0007669"/>
    <property type="project" value="InterPro"/>
</dbReference>
<accession>A0A5J9TMG5</accession>
<dbReference type="SUPFAM" id="SSF74788">
    <property type="entry name" value="Cullin repeat-like"/>
    <property type="match status" value="1"/>
</dbReference>
<dbReference type="InterPro" id="IPR004140">
    <property type="entry name" value="Exo70"/>
</dbReference>
<evidence type="ECO:0000259" key="5">
    <source>
        <dbReference type="Pfam" id="PF03081"/>
    </source>
</evidence>
<dbReference type="GO" id="GO:0015031">
    <property type="term" value="P:protein transport"/>
    <property type="evidence" value="ECO:0007669"/>
    <property type="project" value="UniProtKB-KW"/>
</dbReference>
<dbReference type="PANTHER" id="PTHR12542">
    <property type="entry name" value="EXOCYST COMPLEX PROTEIN EXO70"/>
    <property type="match status" value="1"/>
</dbReference>
<feature type="domain" description="Exocyst complex subunit Exo70 C-terminal" evidence="5">
    <location>
        <begin position="217"/>
        <end position="495"/>
    </location>
</feature>
<dbReference type="GO" id="GO:0005546">
    <property type="term" value="F:phosphatidylinositol-4,5-bisphosphate binding"/>
    <property type="evidence" value="ECO:0007669"/>
    <property type="project" value="InterPro"/>
</dbReference>
<dbReference type="GO" id="GO:0006887">
    <property type="term" value="P:exocytosis"/>
    <property type="evidence" value="ECO:0007669"/>
    <property type="project" value="UniProtKB-KW"/>
</dbReference>
<reference evidence="6 7" key="1">
    <citation type="journal article" date="2019" name="Sci. Rep.">
        <title>A high-quality genome of Eragrostis curvula grass provides insights into Poaceae evolution and supports new strategies to enhance forage quality.</title>
        <authorList>
            <person name="Carballo J."/>
            <person name="Santos B.A.C.M."/>
            <person name="Zappacosta D."/>
            <person name="Garbus I."/>
            <person name="Selva J.P."/>
            <person name="Gallo C.A."/>
            <person name="Diaz A."/>
            <person name="Albertini E."/>
            <person name="Caccamo M."/>
            <person name="Echenique V."/>
        </authorList>
    </citation>
    <scope>NUCLEOTIDE SEQUENCE [LARGE SCALE GENOMIC DNA]</scope>
    <source>
        <strain evidence="7">cv. Victoria</strain>
        <tissue evidence="6">Leaf</tissue>
    </source>
</reference>
<feature type="compositionally biased region" description="Low complexity" evidence="4">
    <location>
        <begin position="34"/>
        <end position="55"/>
    </location>
</feature>
<evidence type="ECO:0000256" key="3">
    <source>
        <dbReference type="RuleBase" id="RU365026"/>
    </source>
</evidence>
<sequence>MVAIWRRAWRSRVSSAARGGDAGTSRGLARPNYGASSSTSGGTILSTTTASSADSIVERPRDFHPLSASVLEENTEELDEERATELEEERVRRLEHMKGLVVEFSGDSLSAVERCLSELDVGWVLRLTDGDAGMGMILVSPQPFDHTGSWIQGLFEISKSVSRCFDGWYSHKEATACPPASEFVRFVEVIFMKMLPFCDAIICLNQQHSIVSVNEGSIARLQALVAMRDALSMTSEQILLSFCSSPYIESTRITDDMRGLLAAGLDKLDDAIWGTMDETGIIFSSTHDDLCSSSTYGTQKSPNVHMVTRSVINYIDVLWIHYWSPDHIPNTCFFENEGMSHSRTNLIVEMVHSLQENLARESEKFSDHSLRFLFLINNYNFMQQHFRTVGLPYRQPFQIEEYIQSYVHASWVPVLKCLHNSTLHCFMRTSPLQKFESQFQKTCTTQKLWKVPDPEMRRRLRKAIIEKVTSSYTRYLEDNSFITPEVTPKEVEETLQELFEG</sequence>
<dbReference type="Gramene" id="TVU12522">
    <property type="protein sequence ID" value="TVU12522"/>
    <property type="gene ID" value="EJB05_46173"/>
</dbReference>
<organism evidence="6 7">
    <name type="scientific">Eragrostis curvula</name>
    <name type="common">weeping love grass</name>
    <dbReference type="NCBI Taxonomy" id="38414"/>
    <lineage>
        <taxon>Eukaryota</taxon>
        <taxon>Viridiplantae</taxon>
        <taxon>Streptophyta</taxon>
        <taxon>Embryophyta</taxon>
        <taxon>Tracheophyta</taxon>
        <taxon>Spermatophyta</taxon>
        <taxon>Magnoliopsida</taxon>
        <taxon>Liliopsida</taxon>
        <taxon>Poales</taxon>
        <taxon>Poaceae</taxon>
        <taxon>PACMAD clade</taxon>
        <taxon>Chloridoideae</taxon>
        <taxon>Eragrostideae</taxon>
        <taxon>Eragrostidinae</taxon>
        <taxon>Eragrostis</taxon>
    </lineage>
</organism>
<keyword evidence="3" id="KW-0653">Protein transport</keyword>
<dbReference type="OrthoDB" id="696543at2759"/>
<gene>
    <name evidence="6" type="ORF">EJB05_46173</name>
</gene>
<evidence type="ECO:0000256" key="2">
    <source>
        <dbReference type="ARBA" id="ARBA00022448"/>
    </source>
</evidence>
<evidence type="ECO:0000256" key="1">
    <source>
        <dbReference type="ARBA" id="ARBA00006756"/>
    </source>
</evidence>
<dbReference type="Pfam" id="PF03081">
    <property type="entry name" value="Exo70_C"/>
    <property type="match status" value="1"/>
</dbReference>